<feature type="domain" description="Ig-like" evidence="6">
    <location>
        <begin position="30"/>
        <end position="127"/>
    </location>
</feature>
<dbReference type="SMART" id="SM00409">
    <property type="entry name" value="IG"/>
    <property type="match status" value="5"/>
</dbReference>
<evidence type="ECO:0000256" key="5">
    <source>
        <dbReference type="SAM" id="SignalP"/>
    </source>
</evidence>
<dbReference type="SUPFAM" id="SSF48726">
    <property type="entry name" value="Immunoglobulin"/>
    <property type="match status" value="5"/>
</dbReference>
<dbReference type="PROSITE" id="PS50835">
    <property type="entry name" value="IG_LIKE"/>
    <property type="match status" value="5"/>
</dbReference>
<keyword evidence="8" id="KW-1185">Reference proteome</keyword>
<protein>
    <submittedName>
        <fullName evidence="7">(African queen) hypothetical protein</fullName>
    </submittedName>
</protein>
<evidence type="ECO:0000256" key="2">
    <source>
        <dbReference type="ARBA" id="ARBA00023136"/>
    </source>
</evidence>
<dbReference type="GO" id="GO:0016020">
    <property type="term" value="C:membrane"/>
    <property type="evidence" value="ECO:0007669"/>
    <property type="project" value="UniProtKB-SubCell"/>
</dbReference>
<sequence>MQCTFRFRTTLSLWTLLIGSFNIAGLGPWPSVWAESLDAVNLSAVSGGDITLPCDSHSPPPPDALLLVVWYKNNIPIYSYDGRVKGPSALWADATLVGRAEWHLSPESVLHIRNVVPTDRALYRCRVDFKVSPTRNYKYMLQVIELPEKPKIFDEKGKEVIGTAGPYVEDSSLKLTCVVSGGKPMPRIRWWKEEKIMAQLDPVEDETRLSVLELRIHSLKRDHFETVYSCTAENTAIVPPLRVNVQIQLYLRPLFVEILEREQPLSVGQETDIACKAVGARPPATITWWLGDKNMVVNTPQTNSEDRNETISFLRWTPRMEHDGQVLTCRASHPILEHATLETTITLDLHYVPIVQLQLGSKLNPNDIEEGDDVYFECIVRANPPSYKVVWEHNGQVMTHNQRAGVIAGTAHLALQGVSRDQAGQYVCVASNVEGDGRSLPVFLQVIYKPICKNTMTAVIGAAINEAAKITCAVDASPLPKNFQWTLNNTLGTIELDTGKFTIEKSGRSILTYIPTSDMDYGSLACRATNLAGQQIEPCRYTLLPAVKPDPPTNCSTLNLTDDSAEVKCVAGYDGGLQTTYFVEAWEADELIANVSTILPVWKLQGLGSGKALQLVFYANNARGRSEITVLRIHTLSRLALHTEAKNNYMIIDTNWALGIVAGALGTLAAVAVITVLARRRQRPLEYDVPLQNMKACKDAIHSSNHSPIQDDKNPDVVPLGKDFTSTRDSELPPEPPPYGIALSSIQPVGASKSAHILHDRTNTPHSLNASGSEGQIHHNATVVLDYAAQRIAGHSLARCPSLSNRTAMLIAAVKLNLSLEGLLLDMFSSKCA</sequence>
<evidence type="ECO:0000259" key="6">
    <source>
        <dbReference type="PROSITE" id="PS50835"/>
    </source>
</evidence>
<evidence type="ECO:0000313" key="7">
    <source>
        <dbReference type="EMBL" id="CAG9563368.1"/>
    </source>
</evidence>
<evidence type="ECO:0000256" key="4">
    <source>
        <dbReference type="SAM" id="Phobius"/>
    </source>
</evidence>
<dbReference type="SUPFAM" id="SSF49265">
    <property type="entry name" value="Fibronectin type III"/>
    <property type="match status" value="1"/>
</dbReference>
<dbReference type="InterPro" id="IPR013162">
    <property type="entry name" value="CD80_C2-set"/>
</dbReference>
<feature type="domain" description="Ig-like" evidence="6">
    <location>
        <begin position="450"/>
        <end position="537"/>
    </location>
</feature>
<evidence type="ECO:0000313" key="8">
    <source>
        <dbReference type="Proteomes" id="UP000789524"/>
    </source>
</evidence>
<keyword evidence="2 4" id="KW-0472">Membrane</keyword>
<dbReference type="InterPro" id="IPR036179">
    <property type="entry name" value="Ig-like_dom_sf"/>
</dbReference>
<reference evidence="7" key="1">
    <citation type="submission" date="2021-09" db="EMBL/GenBank/DDBJ databases">
        <authorList>
            <person name="Martin H S."/>
        </authorList>
    </citation>
    <scope>NUCLEOTIDE SEQUENCE</scope>
</reference>
<dbReference type="AlphaFoldDB" id="A0A8J2QQ75"/>
<feature type="domain" description="Ig-like" evidence="6">
    <location>
        <begin position="150"/>
        <end position="246"/>
    </location>
</feature>
<accession>A0A8J2QQ75</accession>
<keyword evidence="4" id="KW-1133">Transmembrane helix</keyword>
<dbReference type="InterPro" id="IPR003599">
    <property type="entry name" value="Ig_sub"/>
</dbReference>
<comment type="subcellular location">
    <subcellularLocation>
        <location evidence="1">Membrane</location>
        <topology evidence="1">Single-pass membrane protein</topology>
    </subcellularLocation>
</comment>
<feature type="domain" description="Ig-like" evidence="6">
    <location>
        <begin position="353"/>
        <end position="445"/>
    </location>
</feature>
<dbReference type="CDD" id="cd00096">
    <property type="entry name" value="Ig"/>
    <property type="match status" value="2"/>
</dbReference>
<dbReference type="PANTHER" id="PTHR23278">
    <property type="entry name" value="SIDESTEP PROTEIN"/>
    <property type="match status" value="1"/>
</dbReference>
<feature type="transmembrane region" description="Helical" evidence="4">
    <location>
        <begin position="656"/>
        <end position="678"/>
    </location>
</feature>
<dbReference type="InterPro" id="IPR003598">
    <property type="entry name" value="Ig_sub2"/>
</dbReference>
<evidence type="ECO:0000256" key="1">
    <source>
        <dbReference type="ARBA" id="ARBA00004167"/>
    </source>
</evidence>
<organism evidence="7 8">
    <name type="scientific">Danaus chrysippus</name>
    <name type="common">African queen</name>
    <dbReference type="NCBI Taxonomy" id="151541"/>
    <lineage>
        <taxon>Eukaryota</taxon>
        <taxon>Metazoa</taxon>
        <taxon>Ecdysozoa</taxon>
        <taxon>Arthropoda</taxon>
        <taxon>Hexapoda</taxon>
        <taxon>Insecta</taxon>
        <taxon>Pterygota</taxon>
        <taxon>Neoptera</taxon>
        <taxon>Endopterygota</taxon>
        <taxon>Lepidoptera</taxon>
        <taxon>Glossata</taxon>
        <taxon>Ditrysia</taxon>
        <taxon>Papilionoidea</taxon>
        <taxon>Nymphalidae</taxon>
        <taxon>Danainae</taxon>
        <taxon>Danaini</taxon>
        <taxon>Danaina</taxon>
        <taxon>Danaus</taxon>
        <taxon>Anosia</taxon>
    </lineage>
</organism>
<feature type="signal peptide" evidence="5">
    <location>
        <begin position="1"/>
        <end position="34"/>
    </location>
</feature>
<keyword evidence="5" id="KW-0732">Signal</keyword>
<name>A0A8J2QQ75_9NEOP</name>
<evidence type="ECO:0000256" key="3">
    <source>
        <dbReference type="ARBA" id="ARBA00023157"/>
    </source>
</evidence>
<dbReference type="InterPro" id="IPR013783">
    <property type="entry name" value="Ig-like_fold"/>
</dbReference>
<keyword evidence="3" id="KW-1015">Disulfide bond</keyword>
<keyword evidence="4" id="KW-0812">Transmembrane</keyword>
<dbReference type="Gene3D" id="2.60.40.10">
    <property type="entry name" value="Immunoglobulins"/>
    <property type="match status" value="5"/>
</dbReference>
<dbReference type="SMART" id="SM00408">
    <property type="entry name" value="IGc2"/>
    <property type="match status" value="4"/>
</dbReference>
<dbReference type="Pfam" id="PF13927">
    <property type="entry name" value="Ig_3"/>
    <property type="match status" value="2"/>
</dbReference>
<dbReference type="Proteomes" id="UP000789524">
    <property type="component" value="Unassembled WGS sequence"/>
</dbReference>
<gene>
    <name evidence="7" type="ORF">DCHRY22_LOCUS4515</name>
</gene>
<feature type="chain" id="PRO_5035237414" evidence="5">
    <location>
        <begin position="35"/>
        <end position="833"/>
    </location>
</feature>
<dbReference type="InterPro" id="IPR007110">
    <property type="entry name" value="Ig-like_dom"/>
</dbReference>
<comment type="caution">
    <text evidence="7">The sequence shown here is derived from an EMBL/GenBank/DDBJ whole genome shotgun (WGS) entry which is preliminary data.</text>
</comment>
<proteinExistence type="predicted"/>
<dbReference type="PANTHER" id="PTHR23278:SF32">
    <property type="entry name" value="NEUROMUSCULIN, ISOFORM E"/>
    <property type="match status" value="1"/>
</dbReference>
<dbReference type="OrthoDB" id="10048737at2759"/>
<dbReference type="EMBL" id="CAKASE010000049">
    <property type="protein sequence ID" value="CAG9563368.1"/>
    <property type="molecule type" value="Genomic_DNA"/>
</dbReference>
<dbReference type="Pfam" id="PF08205">
    <property type="entry name" value="C2-set_2"/>
    <property type="match status" value="1"/>
</dbReference>
<feature type="domain" description="Ig-like" evidence="6">
    <location>
        <begin position="253"/>
        <end position="346"/>
    </location>
</feature>
<dbReference type="InterPro" id="IPR036116">
    <property type="entry name" value="FN3_sf"/>
</dbReference>